<feature type="domain" description="Transketolase-like pyrimidine-binding" evidence="7">
    <location>
        <begin position="524"/>
        <end position="721"/>
    </location>
</feature>
<dbReference type="SUPFAM" id="SSF52518">
    <property type="entry name" value="Thiamin diphosphate-binding fold (THDP-binding)"/>
    <property type="match status" value="2"/>
</dbReference>
<evidence type="ECO:0000313" key="9">
    <source>
        <dbReference type="Proteomes" id="UP001082899"/>
    </source>
</evidence>
<dbReference type="InterPro" id="IPR005475">
    <property type="entry name" value="Transketolase-like_Pyr-bd"/>
</dbReference>
<evidence type="ECO:0000256" key="4">
    <source>
        <dbReference type="ARBA" id="ARBA00023002"/>
    </source>
</evidence>
<dbReference type="RefSeq" id="WP_267845057.1">
    <property type="nucleotide sequence ID" value="NZ_JAPMXC010000001.1"/>
</dbReference>
<dbReference type="InterPro" id="IPR031717">
    <property type="entry name" value="ODO-1/KGD_C"/>
</dbReference>
<dbReference type="GO" id="GO:0004591">
    <property type="term" value="F:oxoglutarate dehydrogenase (succinyl-transferring) activity"/>
    <property type="evidence" value="ECO:0007669"/>
    <property type="project" value="UniProtKB-EC"/>
</dbReference>
<keyword evidence="4 8" id="KW-0560">Oxidoreductase</keyword>
<dbReference type="Proteomes" id="UP001082899">
    <property type="component" value="Unassembled WGS sequence"/>
</dbReference>
<dbReference type="InterPro" id="IPR011603">
    <property type="entry name" value="2oxoglutarate_DH_E1"/>
</dbReference>
<accession>A0ABT3ZHA3</accession>
<comment type="cofactor">
    <cofactor evidence="1">
        <name>thiamine diphosphate</name>
        <dbReference type="ChEBI" id="CHEBI:58937"/>
    </cofactor>
</comment>
<dbReference type="Pfam" id="PF16870">
    <property type="entry name" value="OxoGdeHyase_C"/>
    <property type="match status" value="1"/>
</dbReference>
<dbReference type="PANTHER" id="PTHR23152">
    <property type="entry name" value="2-OXOGLUTARATE DEHYDROGENASE"/>
    <property type="match status" value="1"/>
</dbReference>
<dbReference type="EC" id="1.2.4.2" evidence="3"/>
<dbReference type="SMART" id="SM00861">
    <property type="entry name" value="Transket_pyr"/>
    <property type="match status" value="1"/>
</dbReference>
<reference evidence="8" key="1">
    <citation type="submission" date="2022-11" db="EMBL/GenBank/DDBJ databases">
        <title>Robbsia betulipollinis sp. nov., isolated from pollen of birch (Betula pendula).</title>
        <authorList>
            <person name="Shi H."/>
            <person name="Ambika Manirajan B."/>
            <person name="Ratering S."/>
            <person name="Geissler-Plaum R."/>
            <person name="Schnell S."/>
        </authorList>
    </citation>
    <scope>NUCLEOTIDE SEQUENCE</scope>
    <source>
        <strain evidence="8">Bb-Pol-6</strain>
    </source>
</reference>
<dbReference type="PANTHER" id="PTHR23152:SF4">
    <property type="entry name" value="2-OXOADIPATE DEHYDROGENASE COMPLEX COMPONENT E1"/>
    <property type="match status" value="1"/>
</dbReference>
<dbReference type="NCBIfam" id="NF006914">
    <property type="entry name" value="PRK09404.1"/>
    <property type="match status" value="1"/>
</dbReference>
<evidence type="ECO:0000256" key="5">
    <source>
        <dbReference type="ARBA" id="ARBA00023052"/>
    </source>
</evidence>
<comment type="caution">
    <text evidence="8">The sequence shown here is derived from an EMBL/GenBank/DDBJ whole genome shotgun (WGS) entry which is preliminary data.</text>
</comment>
<keyword evidence="9" id="KW-1185">Reference proteome</keyword>
<evidence type="ECO:0000256" key="2">
    <source>
        <dbReference type="ARBA" id="ARBA00003906"/>
    </source>
</evidence>
<dbReference type="Gene3D" id="3.40.50.11610">
    <property type="entry name" value="Multifunctional 2-oxoglutarate metabolism enzyme, C-terminal domain"/>
    <property type="match status" value="1"/>
</dbReference>
<dbReference type="NCBIfam" id="TIGR00239">
    <property type="entry name" value="2oxo_dh_E1"/>
    <property type="match status" value="1"/>
</dbReference>
<sequence>MTLHSSDDALRPRAQDGFSHPSRLSDKASGRLARVANFIAAYREHGYRVARIDPLNLVAAVAVDELTPQWHGLSSAALFPGDAAELDPVAGIAGLHRRLQDVYCGPVGLDASGVRDAARRDWLFNSMESGQALARPSPADQVGLLRRLLAAEEWERVVQRTFPQAKRFSLEGCESMLPLMDTLIEMAALHGIGKAFVGMPHRGRLNTLVNLMGYPPERMMAYLDTTSASAVAQQDLPYHFGGLSAKETSYGKVMLFLAHNPSHLQSVHPVVSGMSRAVSDDDGASGSSCVPIVIHGDAAFAGQGVVMETLNLTQANGYSLGGTIHIVVNNQIGFTTPNPLQPQTHRYCTDIARMIDAPVFHVNADHPEDVMAVARVAFDYRMAFGVDVVIDLVGYRRLGHAEQDIPSVTQAALHAVIDRHPTVTALYGDQMVATDVVSTATLGELRARAATSFHEDARADWQFPPPAVPSFADDARAGAPLSLVRLRELVRAMTAVPAGQRFHDVIHRLIGQWRDAVAREEGIANWCLAENLAYASLLSDGHGVRISGMDVGRGTFMHRHAVWHASEPSPDYADRFVPLRRVAQPGTPFDVVNSPLSEEAVLGFEYGYSTQSRRDLVIWEAQYGDFVNGAQIMIDQYIVSGEAKWGYQSALVILLPHGHEGVGPEHSSGYLSRFLQLCAQDNIRVAFPSNAAQWFHLLRRQALSPQRKPLVVMTPKAQLYANPGSHSVMSELIDGAFQPVLADDAKRDPNRVTRVVLCSGKVFYALQAARDAADTGTGTRADMNTVALLRLELLYPFPKAALAAALAPFVNLAEIVWVQEEDANQGAWQFVRDHLDEACGEAVALRKACPAATPSGARSSAKMQQRDQDDLIAAALGERR</sequence>
<dbReference type="InterPro" id="IPR042179">
    <property type="entry name" value="KGD_C_sf"/>
</dbReference>
<comment type="function">
    <text evidence="2">E1 component of the 2-oxoglutarate dehydrogenase (OGDH) complex which catalyzes the decarboxylation of 2-oxoglutarate, the first step in the conversion of 2-oxoglutarate to succinyl-CoA and CO(2).</text>
</comment>
<name>A0ABT3ZHA3_9BURK</name>
<dbReference type="EMBL" id="JAPMXC010000001">
    <property type="protein sequence ID" value="MCY0385909.1"/>
    <property type="molecule type" value="Genomic_DNA"/>
</dbReference>
<dbReference type="Gene3D" id="3.40.50.970">
    <property type="match status" value="1"/>
</dbReference>
<dbReference type="InterPro" id="IPR029061">
    <property type="entry name" value="THDP-binding"/>
</dbReference>
<protein>
    <recommendedName>
        <fullName evidence="3">oxoglutarate dehydrogenase (succinyl-transferring)</fullName>
        <ecNumber evidence="3">1.2.4.2</ecNumber>
    </recommendedName>
</protein>
<dbReference type="InterPro" id="IPR001017">
    <property type="entry name" value="DH_E1"/>
</dbReference>
<dbReference type="Pfam" id="PF02779">
    <property type="entry name" value="Transket_pyr"/>
    <property type="match status" value="1"/>
</dbReference>
<feature type="region of interest" description="Disordered" evidence="6">
    <location>
        <begin position="1"/>
        <end position="25"/>
    </location>
</feature>
<dbReference type="Gene3D" id="1.10.287.1150">
    <property type="entry name" value="TPP helical domain"/>
    <property type="match status" value="1"/>
</dbReference>
<evidence type="ECO:0000256" key="6">
    <source>
        <dbReference type="SAM" id="MobiDB-lite"/>
    </source>
</evidence>
<evidence type="ECO:0000256" key="1">
    <source>
        <dbReference type="ARBA" id="ARBA00001964"/>
    </source>
</evidence>
<organism evidence="8 9">
    <name type="scientific">Robbsia betulipollinis</name>
    <dbReference type="NCBI Taxonomy" id="2981849"/>
    <lineage>
        <taxon>Bacteria</taxon>
        <taxon>Pseudomonadati</taxon>
        <taxon>Pseudomonadota</taxon>
        <taxon>Betaproteobacteria</taxon>
        <taxon>Burkholderiales</taxon>
        <taxon>Burkholderiaceae</taxon>
        <taxon>Robbsia</taxon>
    </lineage>
</organism>
<keyword evidence="5" id="KW-0786">Thiamine pyrophosphate</keyword>
<gene>
    <name evidence="8" type="ORF">OVY01_01360</name>
</gene>
<evidence type="ECO:0000313" key="8">
    <source>
        <dbReference type="EMBL" id="MCY0385909.1"/>
    </source>
</evidence>
<dbReference type="PIRSF" id="PIRSF000157">
    <property type="entry name" value="Oxoglu_dh_E1"/>
    <property type="match status" value="1"/>
</dbReference>
<evidence type="ECO:0000259" key="7">
    <source>
        <dbReference type="SMART" id="SM00861"/>
    </source>
</evidence>
<feature type="compositionally biased region" description="Basic and acidic residues" evidence="6">
    <location>
        <begin position="1"/>
        <end position="14"/>
    </location>
</feature>
<dbReference type="Pfam" id="PF00676">
    <property type="entry name" value="E1_dh"/>
    <property type="match status" value="1"/>
</dbReference>
<dbReference type="Gene3D" id="3.40.50.12470">
    <property type="match status" value="1"/>
</dbReference>
<evidence type="ECO:0000256" key="3">
    <source>
        <dbReference type="ARBA" id="ARBA00012280"/>
    </source>
</evidence>
<proteinExistence type="predicted"/>